<dbReference type="PIRSF" id="PIRSF000018">
    <property type="entry name" value="Mb_ADH_cyt_c"/>
    <property type="match status" value="1"/>
</dbReference>
<feature type="domain" description="Cytochrome c" evidence="11">
    <location>
        <begin position="194"/>
        <end position="302"/>
    </location>
</feature>
<feature type="binding site" description="axial binding residue" evidence="10">
    <location>
        <position position="213"/>
    </location>
    <ligand>
        <name>heme c</name>
        <dbReference type="ChEBI" id="CHEBI:61717"/>
        <label>2</label>
    </ligand>
    <ligandPart>
        <name>Fe</name>
        <dbReference type="ChEBI" id="CHEBI:18248"/>
    </ligandPart>
</feature>
<keyword evidence="8" id="KW-0472">Membrane</keyword>
<dbReference type="InterPro" id="IPR036909">
    <property type="entry name" value="Cyt_c-like_dom_sf"/>
</dbReference>
<evidence type="ECO:0000256" key="4">
    <source>
        <dbReference type="ARBA" id="ARBA00022723"/>
    </source>
</evidence>
<organism evidence="12 13">
    <name type="scientific">Chimaeribacter coloradensis</name>
    <dbReference type="NCBI Taxonomy" id="2060068"/>
    <lineage>
        <taxon>Bacteria</taxon>
        <taxon>Pseudomonadati</taxon>
        <taxon>Pseudomonadota</taxon>
        <taxon>Gammaproteobacteria</taxon>
        <taxon>Enterobacterales</taxon>
        <taxon>Yersiniaceae</taxon>
        <taxon>Chimaeribacter</taxon>
    </lineage>
</organism>
<comment type="caution">
    <text evidence="12">The sequence shown here is derived from an EMBL/GenBank/DDBJ whole genome shotgun (WGS) entry which is preliminary data.</text>
</comment>
<evidence type="ECO:0000256" key="6">
    <source>
        <dbReference type="ARBA" id="ARBA00022737"/>
    </source>
</evidence>
<dbReference type="InterPro" id="IPR009056">
    <property type="entry name" value="Cyt_c-like_dom"/>
</dbReference>
<dbReference type="Pfam" id="PF00034">
    <property type="entry name" value="Cytochrom_C"/>
    <property type="match status" value="2"/>
</dbReference>
<keyword evidence="4 10" id="KW-0479">Metal-binding</keyword>
<feature type="binding site" description="axial binding residue" evidence="10">
    <location>
        <position position="334"/>
    </location>
    <ligand>
        <name>heme c</name>
        <dbReference type="ChEBI" id="CHEBI:61717"/>
        <label>3</label>
    </ligand>
    <ligandPart>
        <name>Fe</name>
        <dbReference type="ChEBI" id="CHEBI:18248"/>
    </ligandPart>
</feature>
<evidence type="ECO:0000256" key="3">
    <source>
        <dbReference type="ARBA" id="ARBA00022617"/>
    </source>
</evidence>
<dbReference type="InterPro" id="IPR051459">
    <property type="entry name" value="Cytochrome_c-type_DH"/>
</dbReference>
<keyword evidence="13" id="KW-1185">Reference proteome</keyword>
<sequence>MRTRKKLAYGAAALAVLAGLGLLGKLWQVMDTSRSGVADDTVKLADFHSRDPEAIRRGEYAMRLADCAACHQPDFSGGYRITTPFGTLFTSNITPDRETGIGNMTERDFFNAVRQGKGDHGLLYPAMPYTAYTQISDQEMHDLWAYMSTMPPVSRHIDENAGMHFPYNLRLAMAGWNLLFFNNAPFEPDNHRDAAWNRGKYLVDGPAHCSVCHTARNALGGEVSDGYLQGGSLGVWYAPDITPNPHSGTGTLSDAQIVDYLKTGADGRSVAAGPMAEAVEHSTQYFSDSDLQAITAYLRSLPASGTAAPVAFRMDAAQQQQAALSYEVNCSACHGLKGEGISGMVPAFAGNRAMLNDPTNMIHAMLTGARAPHTEHRQTAAGMPSFAWKMDDRQIAAVLNYVRNSWGNQAAEVTAGEVGELRRATDARQKLAVPAQR</sequence>
<keyword evidence="6" id="KW-0677">Repeat</keyword>
<dbReference type="PANTHER" id="PTHR35008">
    <property type="entry name" value="BLL4482 PROTEIN-RELATED"/>
    <property type="match status" value="1"/>
</dbReference>
<keyword evidence="3 9" id="KW-0349">Heme</keyword>
<evidence type="ECO:0000256" key="1">
    <source>
        <dbReference type="ARBA" id="ARBA00004236"/>
    </source>
</evidence>
<dbReference type="GO" id="GO:0005886">
    <property type="term" value="C:plasma membrane"/>
    <property type="evidence" value="ECO:0007669"/>
    <property type="project" value="UniProtKB-SubCell"/>
</dbReference>
<comment type="subcellular location">
    <subcellularLocation>
        <location evidence="1">Cell membrane</location>
    </subcellularLocation>
</comment>
<dbReference type="Proteomes" id="UP000234503">
    <property type="component" value="Unassembled WGS sequence"/>
</dbReference>
<keyword evidence="7 10" id="KW-0408">Iron</keyword>
<evidence type="ECO:0000256" key="9">
    <source>
        <dbReference type="PIRSR" id="PIRSR000018-50"/>
    </source>
</evidence>
<evidence type="ECO:0000256" key="10">
    <source>
        <dbReference type="PIRSR" id="PIRSR000018-51"/>
    </source>
</evidence>
<protein>
    <submittedName>
        <fullName evidence="12">Alcohol dehydrogenase</fullName>
    </submittedName>
</protein>
<feature type="binding site" description="covalent" evidence="9">
    <location>
        <position position="209"/>
    </location>
    <ligand>
        <name>heme c</name>
        <dbReference type="ChEBI" id="CHEBI:61717"/>
        <label>2</label>
    </ligand>
</feature>
<feature type="domain" description="Cytochrome c" evidence="11">
    <location>
        <begin position="315"/>
        <end position="406"/>
    </location>
</feature>
<gene>
    <name evidence="12" type="ORF">CYR32_08545</name>
</gene>
<evidence type="ECO:0000256" key="2">
    <source>
        <dbReference type="ARBA" id="ARBA00022475"/>
    </source>
</evidence>
<comment type="cofactor">
    <cofactor evidence="9">
        <name>heme c</name>
        <dbReference type="ChEBI" id="CHEBI:61717"/>
    </cofactor>
    <text evidence="9">Binds 3 heme c groups covalently per subunit.</text>
</comment>
<reference evidence="12 13" key="1">
    <citation type="submission" date="2017-12" db="EMBL/GenBank/DDBJ databases">
        <title>Characterization of six clinical isolates of Enterochimera gen. nov., a novel genus of the Yersiniaciae family and the three species Enterochimera arupensis sp. nov., Enterochimera coloradensis sp. nov, and Enterochimera californica sp. nov.</title>
        <authorList>
            <person name="Rossi A."/>
            <person name="Fisher M."/>
        </authorList>
    </citation>
    <scope>NUCLEOTIDE SEQUENCE [LARGE SCALE GENOMIC DNA]</scope>
    <source>
        <strain evidence="13">2016-Iso4</strain>
    </source>
</reference>
<dbReference type="PANTHER" id="PTHR35008:SF8">
    <property type="entry name" value="ALCOHOL DEHYDROGENASE CYTOCHROME C SUBUNIT"/>
    <property type="match status" value="1"/>
</dbReference>
<feature type="binding site" description="covalent" evidence="9">
    <location>
        <position position="67"/>
    </location>
    <ligand>
        <name>heme c</name>
        <dbReference type="ChEBI" id="CHEBI:61717"/>
        <label>1</label>
    </ligand>
</feature>
<feature type="binding site" description="axial binding residue" evidence="10">
    <location>
        <position position="71"/>
    </location>
    <ligand>
        <name>heme c</name>
        <dbReference type="ChEBI" id="CHEBI:61717"/>
        <label>1</label>
    </ligand>
    <ligandPart>
        <name>Fe</name>
        <dbReference type="ChEBI" id="CHEBI:18248"/>
    </ligandPart>
</feature>
<evidence type="ECO:0000259" key="11">
    <source>
        <dbReference type="PROSITE" id="PS51007"/>
    </source>
</evidence>
<feature type="binding site" description="covalent" evidence="9">
    <location>
        <position position="333"/>
    </location>
    <ligand>
        <name>heme c</name>
        <dbReference type="ChEBI" id="CHEBI:61717"/>
        <label>3</label>
    </ligand>
</feature>
<evidence type="ECO:0000313" key="13">
    <source>
        <dbReference type="Proteomes" id="UP000234503"/>
    </source>
</evidence>
<accession>A0A2N5E5H9</accession>
<dbReference type="GO" id="GO:0009055">
    <property type="term" value="F:electron transfer activity"/>
    <property type="evidence" value="ECO:0007669"/>
    <property type="project" value="InterPro"/>
</dbReference>
<dbReference type="GO" id="GO:0016614">
    <property type="term" value="F:oxidoreductase activity, acting on CH-OH group of donors"/>
    <property type="evidence" value="ECO:0007669"/>
    <property type="project" value="InterPro"/>
</dbReference>
<dbReference type="Pfam" id="PF13442">
    <property type="entry name" value="Cytochrome_CBB3"/>
    <property type="match status" value="1"/>
</dbReference>
<dbReference type="AlphaFoldDB" id="A0A2N5E5H9"/>
<evidence type="ECO:0000313" key="12">
    <source>
        <dbReference type="EMBL" id="PLR36400.1"/>
    </source>
</evidence>
<dbReference type="GO" id="GO:0020037">
    <property type="term" value="F:heme binding"/>
    <property type="evidence" value="ECO:0007669"/>
    <property type="project" value="InterPro"/>
</dbReference>
<feature type="domain" description="Cytochrome c" evidence="11">
    <location>
        <begin position="53"/>
        <end position="151"/>
    </location>
</feature>
<feature type="binding site" description="covalent" evidence="9">
    <location>
        <position position="212"/>
    </location>
    <ligand>
        <name>heme c</name>
        <dbReference type="ChEBI" id="CHEBI:61717"/>
        <label>2</label>
    </ligand>
</feature>
<dbReference type="RefSeq" id="WP_101823974.1">
    <property type="nucleotide sequence ID" value="NZ_PJZH01000006.1"/>
</dbReference>
<feature type="binding site" description="covalent" evidence="9">
    <location>
        <position position="70"/>
    </location>
    <ligand>
        <name>heme c</name>
        <dbReference type="ChEBI" id="CHEBI:61717"/>
        <label>1</label>
    </ligand>
</feature>
<dbReference type="PROSITE" id="PS51007">
    <property type="entry name" value="CYTC"/>
    <property type="match status" value="3"/>
</dbReference>
<dbReference type="InterPro" id="IPR014353">
    <property type="entry name" value="Membr-bd_ADH_cyt_c"/>
</dbReference>
<name>A0A2N5E5H9_9GAMM</name>
<dbReference type="OrthoDB" id="9811281at2"/>
<evidence type="ECO:0000256" key="7">
    <source>
        <dbReference type="ARBA" id="ARBA00023004"/>
    </source>
</evidence>
<keyword evidence="5" id="KW-0732">Signal</keyword>
<evidence type="ECO:0000256" key="8">
    <source>
        <dbReference type="ARBA" id="ARBA00023136"/>
    </source>
</evidence>
<dbReference type="GO" id="GO:0005506">
    <property type="term" value="F:iron ion binding"/>
    <property type="evidence" value="ECO:0007669"/>
    <property type="project" value="InterPro"/>
</dbReference>
<keyword evidence="2" id="KW-1003">Cell membrane</keyword>
<proteinExistence type="predicted"/>
<dbReference type="SUPFAM" id="SSF46626">
    <property type="entry name" value="Cytochrome c"/>
    <property type="match status" value="3"/>
</dbReference>
<dbReference type="Gene3D" id="1.10.760.10">
    <property type="entry name" value="Cytochrome c-like domain"/>
    <property type="match status" value="3"/>
</dbReference>
<evidence type="ECO:0000256" key="5">
    <source>
        <dbReference type="ARBA" id="ARBA00022729"/>
    </source>
</evidence>
<dbReference type="EMBL" id="PJZH01000006">
    <property type="protein sequence ID" value="PLR36400.1"/>
    <property type="molecule type" value="Genomic_DNA"/>
</dbReference>
<feature type="binding site" description="covalent" evidence="9">
    <location>
        <position position="330"/>
    </location>
    <ligand>
        <name>heme c</name>
        <dbReference type="ChEBI" id="CHEBI:61717"/>
        <label>3</label>
    </ligand>
</feature>